<keyword evidence="4 6" id="KW-0472">Membrane</keyword>
<evidence type="ECO:0000256" key="2">
    <source>
        <dbReference type="ARBA" id="ARBA00022692"/>
    </source>
</evidence>
<dbReference type="InterPro" id="IPR020846">
    <property type="entry name" value="MFS_dom"/>
</dbReference>
<feature type="transmembrane region" description="Helical" evidence="6">
    <location>
        <begin position="222"/>
        <end position="244"/>
    </location>
</feature>
<dbReference type="PANTHER" id="PTHR23507">
    <property type="entry name" value="ZGC:174356"/>
    <property type="match status" value="1"/>
</dbReference>
<feature type="transmembrane region" description="Helical" evidence="6">
    <location>
        <begin position="351"/>
        <end position="370"/>
    </location>
</feature>
<dbReference type="PROSITE" id="PS50850">
    <property type="entry name" value="MFS"/>
    <property type="match status" value="1"/>
</dbReference>
<proteinExistence type="predicted"/>
<feature type="transmembrane region" description="Helical" evidence="6">
    <location>
        <begin position="391"/>
        <end position="409"/>
    </location>
</feature>
<feature type="region of interest" description="Disordered" evidence="5">
    <location>
        <begin position="514"/>
        <end position="533"/>
    </location>
</feature>
<dbReference type="Pfam" id="PF07690">
    <property type="entry name" value="MFS_1"/>
    <property type="match status" value="1"/>
</dbReference>
<accession>A0AAN7CW73</accession>
<name>A0AAN7CW73_9PEZI</name>
<protein>
    <submittedName>
        <fullName evidence="8">General substrate transporter</fullName>
    </submittedName>
</protein>
<evidence type="ECO:0000256" key="3">
    <source>
        <dbReference type="ARBA" id="ARBA00022989"/>
    </source>
</evidence>
<dbReference type="GO" id="GO:0016020">
    <property type="term" value="C:membrane"/>
    <property type="evidence" value="ECO:0007669"/>
    <property type="project" value="UniProtKB-SubCell"/>
</dbReference>
<feature type="transmembrane region" description="Helical" evidence="6">
    <location>
        <begin position="64"/>
        <end position="87"/>
    </location>
</feature>
<feature type="domain" description="Major facilitator superfamily (MFS) profile" evidence="7">
    <location>
        <begin position="64"/>
        <end position="509"/>
    </location>
</feature>
<organism evidence="8 9">
    <name type="scientific">Corynascus novoguineensis</name>
    <dbReference type="NCBI Taxonomy" id="1126955"/>
    <lineage>
        <taxon>Eukaryota</taxon>
        <taxon>Fungi</taxon>
        <taxon>Dikarya</taxon>
        <taxon>Ascomycota</taxon>
        <taxon>Pezizomycotina</taxon>
        <taxon>Sordariomycetes</taxon>
        <taxon>Sordariomycetidae</taxon>
        <taxon>Sordariales</taxon>
        <taxon>Chaetomiaceae</taxon>
        <taxon>Corynascus</taxon>
    </lineage>
</organism>
<evidence type="ECO:0000313" key="9">
    <source>
        <dbReference type="Proteomes" id="UP001303647"/>
    </source>
</evidence>
<evidence type="ECO:0000313" key="8">
    <source>
        <dbReference type="EMBL" id="KAK4249186.1"/>
    </source>
</evidence>
<sequence length="533" mass="58265">MNLHEQDAIEGEPLLAGEEQRDSIDIDVREDRPVPDHGNSHQGGSKPRRRGFTARIQAQKRNAIVALLTLLMFVVTTSGMLILVPIFRLVEDAVCHLHYDKAKSEPIEERLCKVDPVQKELAFLGGIAAMVNTVVGLIATLPYGVLADRIGRKPTFTLAYAGIVLCFSWGPLMLSIGETPHVHLAVFGSLFFLIGGGIPTAINTLHAMASDVSSDSDKSSGFLCLSFGAVCGGLVGPVSAGLMMEHLGPWFPVRLVFCITPFVFFLVMFLPETLPIKLQEGAEEEDQRPISQKLREEVRELGVSFSLLKNRNITLSLPAFLIQPALFAAYSSTMAQHISTYFGWTLAQTTYLLSPLGIFQLVIIALLPVVSRFLTNQSGRFRLSVFSKDMFLAKLSLVFLISGALLEGFSREVVLFLIGLTIGTLGSCHGPLCRAITTSYVEPQQTSRLYALISMLETGGALLGGPVLAWCFNIGLSKKGLWTGLPWFYMAGLILVALLSLMFLRAPKDRTVVDDPENENSDDLGYQSAEDQV</sequence>
<feature type="transmembrane region" description="Helical" evidence="6">
    <location>
        <begin position="449"/>
        <end position="475"/>
    </location>
</feature>
<dbReference type="AlphaFoldDB" id="A0AAN7CW73"/>
<gene>
    <name evidence="8" type="ORF">C7999DRAFT_12988</name>
</gene>
<dbReference type="Gene3D" id="1.20.1250.20">
    <property type="entry name" value="MFS general substrate transporter like domains"/>
    <property type="match status" value="1"/>
</dbReference>
<feature type="transmembrane region" description="Helical" evidence="6">
    <location>
        <begin position="313"/>
        <end position="331"/>
    </location>
</feature>
<keyword evidence="9" id="KW-1185">Reference proteome</keyword>
<feature type="compositionally biased region" description="Basic and acidic residues" evidence="5">
    <location>
        <begin position="28"/>
        <end position="39"/>
    </location>
</feature>
<feature type="transmembrane region" description="Helical" evidence="6">
    <location>
        <begin position="250"/>
        <end position="270"/>
    </location>
</feature>
<dbReference type="PANTHER" id="PTHR23507:SF1">
    <property type="entry name" value="FI18259P1-RELATED"/>
    <property type="match status" value="1"/>
</dbReference>
<feature type="transmembrane region" description="Helical" evidence="6">
    <location>
        <begin position="158"/>
        <end position="176"/>
    </location>
</feature>
<dbReference type="InterPro" id="IPR036259">
    <property type="entry name" value="MFS_trans_sf"/>
</dbReference>
<evidence type="ECO:0000256" key="6">
    <source>
        <dbReference type="SAM" id="Phobius"/>
    </source>
</evidence>
<feature type="transmembrane region" description="Helical" evidence="6">
    <location>
        <begin position="182"/>
        <end position="202"/>
    </location>
</feature>
<evidence type="ECO:0000256" key="1">
    <source>
        <dbReference type="ARBA" id="ARBA00004141"/>
    </source>
</evidence>
<keyword evidence="2 6" id="KW-0812">Transmembrane</keyword>
<feature type="transmembrane region" description="Helical" evidence="6">
    <location>
        <begin position="415"/>
        <end position="437"/>
    </location>
</feature>
<feature type="region of interest" description="Disordered" evidence="5">
    <location>
        <begin position="28"/>
        <end position="50"/>
    </location>
</feature>
<feature type="transmembrane region" description="Helical" evidence="6">
    <location>
        <begin position="487"/>
        <end position="504"/>
    </location>
</feature>
<dbReference type="Proteomes" id="UP001303647">
    <property type="component" value="Unassembled WGS sequence"/>
</dbReference>
<reference evidence="8" key="2">
    <citation type="submission" date="2023-05" db="EMBL/GenBank/DDBJ databases">
        <authorList>
            <consortium name="Lawrence Berkeley National Laboratory"/>
            <person name="Steindorff A."/>
            <person name="Hensen N."/>
            <person name="Bonometti L."/>
            <person name="Westerberg I."/>
            <person name="Brannstrom I.O."/>
            <person name="Guillou S."/>
            <person name="Cros-Aarteil S."/>
            <person name="Calhoun S."/>
            <person name="Haridas S."/>
            <person name="Kuo A."/>
            <person name="Mondo S."/>
            <person name="Pangilinan J."/>
            <person name="Riley R."/>
            <person name="Labutti K."/>
            <person name="Andreopoulos B."/>
            <person name="Lipzen A."/>
            <person name="Chen C."/>
            <person name="Yanf M."/>
            <person name="Daum C."/>
            <person name="Ng V."/>
            <person name="Clum A."/>
            <person name="Ohm R."/>
            <person name="Martin F."/>
            <person name="Silar P."/>
            <person name="Natvig D."/>
            <person name="Lalanne C."/>
            <person name="Gautier V."/>
            <person name="Ament-Velasquez S.L."/>
            <person name="Kruys A."/>
            <person name="Hutchinson M.I."/>
            <person name="Powell A.J."/>
            <person name="Barry K."/>
            <person name="Miller A.N."/>
            <person name="Grigoriev I.V."/>
            <person name="Debuchy R."/>
            <person name="Gladieux P."/>
            <person name="Thoren M.H."/>
            <person name="Johannesson H."/>
        </authorList>
    </citation>
    <scope>NUCLEOTIDE SEQUENCE</scope>
    <source>
        <strain evidence="8">CBS 359.72</strain>
    </source>
</reference>
<feature type="transmembrane region" description="Helical" evidence="6">
    <location>
        <begin position="121"/>
        <end position="146"/>
    </location>
</feature>
<dbReference type="EMBL" id="MU857627">
    <property type="protein sequence ID" value="KAK4249186.1"/>
    <property type="molecule type" value="Genomic_DNA"/>
</dbReference>
<dbReference type="GO" id="GO:0022857">
    <property type="term" value="F:transmembrane transporter activity"/>
    <property type="evidence" value="ECO:0007669"/>
    <property type="project" value="InterPro"/>
</dbReference>
<evidence type="ECO:0000256" key="4">
    <source>
        <dbReference type="ARBA" id="ARBA00023136"/>
    </source>
</evidence>
<dbReference type="InterPro" id="IPR011701">
    <property type="entry name" value="MFS"/>
</dbReference>
<dbReference type="SUPFAM" id="SSF103473">
    <property type="entry name" value="MFS general substrate transporter"/>
    <property type="match status" value="1"/>
</dbReference>
<comment type="subcellular location">
    <subcellularLocation>
        <location evidence="1">Membrane</location>
        <topology evidence="1">Multi-pass membrane protein</topology>
    </subcellularLocation>
</comment>
<keyword evidence="3 6" id="KW-1133">Transmembrane helix</keyword>
<evidence type="ECO:0000259" key="7">
    <source>
        <dbReference type="PROSITE" id="PS50850"/>
    </source>
</evidence>
<reference evidence="8" key="1">
    <citation type="journal article" date="2023" name="Mol. Phylogenet. Evol.">
        <title>Genome-scale phylogeny and comparative genomics of the fungal order Sordariales.</title>
        <authorList>
            <person name="Hensen N."/>
            <person name="Bonometti L."/>
            <person name="Westerberg I."/>
            <person name="Brannstrom I.O."/>
            <person name="Guillou S."/>
            <person name="Cros-Aarteil S."/>
            <person name="Calhoun S."/>
            <person name="Haridas S."/>
            <person name="Kuo A."/>
            <person name="Mondo S."/>
            <person name="Pangilinan J."/>
            <person name="Riley R."/>
            <person name="LaButti K."/>
            <person name="Andreopoulos B."/>
            <person name="Lipzen A."/>
            <person name="Chen C."/>
            <person name="Yan M."/>
            <person name="Daum C."/>
            <person name="Ng V."/>
            <person name="Clum A."/>
            <person name="Steindorff A."/>
            <person name="Ohm R.A."/>
            <person name="Martin F."/>
            <person name="Silar P."/>
            <person name="Natvig D.O."/>
            <person name="Lalanne C."/>
            <person name="Gautier V."/>
            <person name="Ament-Velasquez S.L."/>
            <person name="Kruys A."/>
            <person name="Hutchinson M.I."/>
            <person name="Powell A.J."/>
            <person name="Barry K."/>
            <person name="Miller A.N."/>
            <person name="Grigoriev I.V."/>
            <person name="Debuchy R."/>
            <person name="Gladieux P."/>
            <person name="Hiltunen Thoren M."/>
            <person name="Johannesson H."/>
        </authorList>
    </citation>
    <scope>NUCLEOTIDE SEQUENCE</scope>
    <source>
        <strain evidence="8">CBS 359.72</strain>
    </source>
</reference>
<evidence type="ECO:0000256" key="5">
    <source>
        <dbReference type="SAM" id="MobiDB-lite"/>
    </source>
</evidence>
<comment type="caution">
    <text evidence="8">The sequence shown here is derived from an EMBL/GenBank/DDBJ whole genome shotgun (WGS) entry which is preliminary data.</text>
</comment>